<dbReference type="EMBL" id="JAHRHJ020000006">
    <property type="protein sequence ID" value="KAH9313245.1"/>
    <property type="molecule type" value="Genomic_DNA"/>
</dbReference>
<evidence type="ECO:0000256" key="3">
    <source>
        <dbReference type="ARBA" id="ARBA00007134"/>
    </source>
</evidence>
<comment type="similarity">
    <text evidence="3">Belongs to the glycoside-pentoside-hexuronide (GPH) cation symporter transporter (TC 2.A.2.4) family.</text>
</comment>
<keyword evidence="6 11" id="KW-0812">Transmembrane</keyword>
<feature type="transmembrane region" description="Helical" evidence="11">
    <location>
        <begin position="58"/>
        <end position="78"/>
    </location>
</feature>
<evidence type="ECO:0000256" key="1">
    <source>
        <dbReference type="ARBA" id="ARBA00004141"/>
    </source>
</evidence>
<keyword evidence="7" id="KW-0769">Symport</keyword>
<name>A0AA38G0G1_TAXCH</name>
<dbReference type="GO" id="GO:0008506">
    <property type="term" value="F:sucrose:proton symporter activity"/>
    <property type="evidence" value="ECO:0007669"/>
    <property type="project" value="TreeGrafter"/>
</dbReference>
<dbReference type="AlphaFoldDB" id="A0AA38G0G1"/>
<keyword evidence="4" id="KW-0813">Transport</keyword>
<keyword evidence="9 11" id="KW-0472">Membrane</keyword>
<evidence type="ECO:0008006" key="14">
    <source>
        <dbReference type="Google" id="ProtNLM"/>
    </source>
</evidence>
<dbReference type="SUPFAM" id="SSF103473">
    <property type="entry name" value="MFS general substrate transporter"/>
    <property type="match status" value="1"/>
</dbReference>
<keyword evidence="8 11" id="KW-1133">Transmembrane helix</keyword>
<accession>A0AA38G0G1</accession>
<evidence type="ECO:0000313" key="13">
    <source>
        <dbReference type="Proteomes" id="UP000824469"/>
    </source>
</evidence>
<feature type="region of interest" description="Disordered" evidence="10">
    <location>
        <begin position="247"/>
        <end position="273"/>
    </location>
</feature>
<proteinExistence type="inferred from homology"/>
<evidence type="ECO:0000256" key="6">
    <source>
        <dbReference type="ARBA" id="ARBA00022692"/>
    </source>
</evidence>
<feature type="compositionally biased region" description="Acidic residues" evidence="10">
    <location>
        <begin position="257"/>
        <end position="273"/>
    </location>
</feature>
<keyword evidence="5" id="KW-0762">Sugar transport</keyword>
<feature type="transmembrane region" description="Helical" evidence="11">
    <location>
        <begin position="375"/>
        <end position="395"/>
    </location>
</feature>
<feature type="transmembrane region" description="Helical" evidence="11">
    <location>
        <begin position="415"/>
        <end position="435"/>
    </location>
</feature>
<dbReference type="PANTHER" id="PTHR19432">
    <property type="entry name" value="SUGAR TRANSPORTER"/>
    <property type="match status" value="1"/>
</dbReference>
<evidence type="ECO:0000256" key="10">
    <source>
        <dbReference type="SAM" id="MobiDB-lite"/>
    </source>
</evidence>
<dbReference type="GO" id="GO:0005886">
    <property type="term" value="C:plasma membrane"/>
    <property type="evidence" value="ECO:0007669"/>
    <property type="project" value="InterPro"/>
</dbReference>
<feature type="non-terminal residue" evidence="12">
    <location>
        <position position="462"/>
    </location>
</feature>
<dbReference type="InterPro" id="IPR005989">
    <property type="entry name" value="Suc_symporter_pln"/>
</dbReference>
<protein>
    <recommendedName>
        <fullName evidence="14">Sucrose transporter</fullName>
    </recommendedName>
</protein>
<sequence>MDTSHLRVGRRVKSGVPMRTLARVASVAAGMQFGWALQLSLLTPYVQVLGIPHTWASYIWLCGPISGMFVQPIVGYYSDRCECSWGRRRPFIVIGAGIVAAAVILIGFSADLGYMFGDSLSSRPRAIVVFVLGFWFLDLANNMLQGPSRALLADLSGKNQRRTRSANAFFSLFMAVGNVLGFAAGSYSKWYQILPFTRTEACGVICANLKSAFLIAIVLLITATILSVTATPEKRWSNAQAEAEARAKAAGGKVRDPDDDNEDDDDNDDEEATEEPQEAFIWELFSAFRHLPPPMLYILVVTALTWLAWFPFLLFDTDWMGREVYRGKPSGPEPLPTLYDEGVRAGSFGLMLNSIVLGATSLMIEYLARRLGSKLLWAIANLILCILLACTVVITKLAETHEPASPSTAVKIASLVVFAALGAPLAVTFSIPFALTATFTSTSGAGQGLSMGVLNLSIVIPQ</sequence>
<reference evidence="12 13" key="1">
    <citation type="journal article" date="2021" name="Nat. Plants">
        <title>The Taxus genome provides insights into paclitaxel biosynthesis.</title>
        <authorList>
            <person name="Xiong X."/>
            <person name="Gou J."/>
            <person name="Liao Q."/>
            <person name="Li Y."/>
            <person name="Zhou Q."/>
            <person name="Bi G."/>
            <person name="Li C."/>
            <person name="Du R."/>
            <person name="Wang X."/>
            <person name="Sun T."/>
            <person name="Guo L."/>
            <person name="Liang H."/>
            <person name="Lu P."/>
            <person name="Wu Y."/>
            <person name="Zhang Z."/>
            <person name="Ro D.K."/>
            <person name="Shang Y."/>
            <person name="Huang S."/>
            <person name="Yan J."/>
        </authorList>
    </citation>
    <scope>NUCLEOTIDE SEQUENCE [LARGE SCALE GENOMIC DNA]</scope>
    <source>
        <strain evidence="12">Ta-2019</strain>
    </source>
</reference>
<dbReference type="Proteomes" id="UP000824469">
    <property type="component" value="Unassembled WGS sequence"/>
</dbReference>
<comment type="subcellular location">
    <subcellularLocation>
        <location evidence="1">Membrane</location>
        <topology evidence="1">Multi-pass membrane protein</topology>
    </subcellularLocation>
</comment>
<evidence type="ECO:0000256" key="7">
    <source>
        <dbReference type="ARBA" id="ARBA00022847"/>
    </source>
</evidence>
<evidence type="ECO:0000256" key="5">
    <source>
        <dbReference type="ARBA" id="ARBA00022597"/>
    </source>
</evidence>
<feature type="transmembrane region" description="Helical" evidence="11">
    <location>
        <begin position="21"/>
        <end position="46"/>
    </location>
</feature>
<comment type="pathway">
    <text evidence="2">Glycan biosynthesis; sucrose metabolism.</text>
</comment>
<feature type="transmembrane region" description="Helical" evidence="11">
    <location>
        <begin position="126"/>
        <end position="144"/>
    </location>
</feature>
<dbReference type="GO" id="GO:0005773">
    <property type="term" value="C:vacuole"/>
    <property type="evidence" value="ECO:0007669"/>
    <property type="project" value="TreeGrafter"/>
</dbReference>
<feature type="transmembrane region" description="Helical" evidence="11">
    <location>
        <begin position="295"/>
        <end position="315"/>
    </location>
</feature>
<gene>
    <name evidence="12" type="ORF">KI387_028280</name>
</gene>
<evidence type="ECO:0000256" key="8">
    <source>
        <dbReference type="ARBA" id="ARBA00022989"/>
    </source>
</evidence>
<evidence type="ECO:0000313" key="12">
    <source>
        <dbReference type="EMBL" id="KAH9313245.1"/>
    </source>
</evidence>
<feature type="transmembrane region" description="Helical" evidence="11">
    <location>
        <begin position="90"/>
        <end position="114"/>
    </location>
</feature>
<dbReference type="Pfam" id="PF13347">
    <property type="entry name" value="MFS_2"/>
    <property type="match status" value="1"/>
</dbReference>
<dbReference type="NCBIfam" id="TIGR01301">
    <property type="entry name" value="GPH_sucrose"/>
    <property type="match status" value="1"/>
</dbReference>
<dbReference type="Gene3D" id="1.20.1250.20">
    <property type="entry name" value="MFS general substrate transporter like domains"/>
    <property type="match status" value="1"/>
</dbReference>
<keyword evidence="13" id="KW-1185">Reference proteome</keyword>
<dbReference type="PANTHER" id="PTHR19432:SF70">
    <property type="entry name" value="SUCROSE TRANSPORT PROTEIN SUC1-RELATED"/>
    <property type="match status" value="1"/>
</dbReference>
<feature type="transmembrane region" description="Helical" evidence="11">
    <location>
        <begin position="165"/>
        <end position="187"/>
    </location>
</feature>
<evidence type="ECO:0000256" key="11">
    <source>
        <dbReference type="SAM" id="Phobius"/>
    </source>
</evidence>
<dbReference type="InterPro" id="IPR036259">
    <property type="entry name" value="MFS_trans_sf"/>
</dbReference>
<evidence type="ECO:0000256" key="4">
    <source>
        <dbReference type="ARBA" id="ARBA00022448"/>
    </source>
</evidence>
<evidence type="ECO:0000256" key="9">
    <source>
        <dbReference type="ARBA" id="ARBA00023136"/>
    </source>
</evidence>
<organism evidence="12 13">
    <name type="scientific">Taxus chinensis</name>
    <name type="common">Chinese yew</name>
    <name type="synonym">Taxus wallichiana var. chinensis</name>
    <dbReference type="NCBI Taxonomy" id="29808"/>
    <lineage>
        <taxon>Eukaryota</taxon>
        <taxon>Viridiplantae</taxon>
        <taxon>Streptophyta</taxon>
        <taxon>Embryophyta</taxon>
        <taxon>Tracheophyta</taxon>
        <taxon>Spermatophyta</taxon>
        <taxon>Pinopsida</taxon>
        <taxon>Pinidae</taxon>
        <taxon>Conifers II</taxon>
        <taxon>Cupressales</taxon>
        <taxon>Taxaceae</taxon>
        <taxon>Taxus</taxon>
    </lineage>
</organism>
<comment type="caution">
    <text evidence="12">The sequence shown here is derived from an EMBL/GenBank/DDBJ whole genome shotgun (WGS) entry which is preliminary data.</text>
</comment>
<feature type="transmembrane region" description="Helical" evidence="11">
    <location>
        <begin position="207"/>
        <end position="228"/>
    </location>
</feature>
<evidence type="ECO:0000256" key="2">
    <source>
        <dbReference type="ARBA" id="ARBA00004914"/>
    </source>
</evidence>
<dbReference type="CDD" id="cd17313">
    <property type="entry name" value="MFS_SLC45_SUC"/>
    <property type="match status" value="1"/>
</dbReference>
<feature type="transmembrane region" description="Helical" evidence="11">
    <location>
        <begin position="348"/>
        <end position="368"/>
    </location>
</feature>
<dbReference type="OMA" id="FQWYALF"/>